<evidence type="ECO:0008006" key="3">
    <source>
        <dbReference type="Google" id="ProtNLM"/>
    </source>
</evidence>
<dbReference type="Gene3D" id="3.40.50.2000">
    <property type="entry name" value="Glycogen Phosphorylase B"/>
    <property type="match status" value="1"/>
</dbReference>
<reference evidence="1 2" key="1">
    <citation type="submission" date="2017-06" db="EMBL/GenBank/DDBJ databases">
        <title>Azoarcus sp. TSNA42 complete genome sequence.</title>
        <authorList>
            <person name="Woo J.-H."/>
            <person name="Kim H.-S."/>
        </authorList>
    </citation>
    <scope>NUCLEOTIDE SEQUENCE [LARGE SCALE GENOMIC DNA]</scope>
    <source>
        <strain evidence="1 2">TSNA42</strain>
    </source>
</reference>
<evidence type="ECO:0000313" key="1">
    <source>
        <dbReference type="EMBL" id="AWI79762.1"/>
    </source>
</evidence>
<dbReference type="Proteomes" id="UP000244902">
    <property type="component" value="Chromosome"/>
</dbReference>
<evidence type="ECO:0000313" key="2">
    <source>
        <dbReference type="Proteomes" id="UP000244902"/>
    </source>
</evidence>
<protein>
    <recommendedName>
        <fullName evidence="3">Glycosyltransferase subfamily 4-like N-terminal domain-containing protein</fullName>
    </recommendedName>
</protein>
<name>A0A2U8H1E7_9RHOO</name>
<proteinExistence type="predicted"/>
<dbReference type="GO" id="GO:0016757">
    <property type="term" value="F:glycosyltransferase activity"/>
    <property type="evidence" value="ECO:0007669"/>
    <property type="project" value="TreeGrafter"/>
</dbReference>
<dbReference type="AlphaFoldDB" id="A0A2U8H1E7"/>
<dbReference type="PANTHER" id="PTHR12526">
    <property type="entry name" value="GLYCOSYLTRANSFERASE"/>
    <property type="match status" value="1"/>
</dbReference>
<gene>
    <name evidence="1" type="ORF">CEW87_10495</name>
</gene>
<dbReference type="PANTHER" id="PTHR12526:SF600">
    <property type="entry name" value="GLYCOSYL TRANSFERASE GROUP 1"/>
    <property type="match status" value="1"/>
</dbReference>
<dbReference type="EMBL" id="CP022188">
    <property type="protein sequence ID" value="AWI79762.1"/>
    <property type="molecule type" value="Genomic_DNA"/>
</dbReference>
<dbReference type="SUPFAM" id="SSF53756">
    <property type="entry name" value="UDP-Glycosyltransferase/glycogen phosphorylase"/>
    <property type="match status" value="1"/>
</dbReference>
<organism evidence="1 2">
    <name type="scientific">Parazoarcus communis</name>
    <dbReference type="NCBI Taxonomy" id="41977"/>
    <lineage>
        <taxon>Bacteria</taxon>
        <taxon>Pseudomonadati</taxon>
        <taxon>Pseudomonadota</taxon>
        <taxon>Betaproteobacteria</taxon>
        <taxon>Rhodocyclales</taxon>
        <taxon>Zoogloeaceae</taxon>
        <taxon>Parazoarcus</taxon>
    </lineage>
</organism>
<sequence length="437" mass="48148">MQVHRSQESKIDYSMHTFLLFCATLPLANGAGIQKRAWSHLEALSAAGQVDLVLLLTPAQIRRIETFDAIRMHCRSLLVVPVDPSSRAHTSKLPGLTFAKRLLSLGRPMVTLRNCPDREKLRSLISSHKYDLIFCFRLRNFELLMALLNAERSKTLRIFVDFDDIESVAQERELAAMGAAVGFEQRLLMKMDIAETAATEMRALEVAAGVSVCSTLDAERLGSRDPTARICVVPNSLPELRTLPPRGASGQINLLFLGTMTYQPNEDAAQFFCAEVLPLVRARAHNSTSFHLEIVGRGPSSAVQALADAPDVTVTGDVDSVESSYERADIVIAPIRFGGGTRIKILEALAYGRPVVSTTVGAEGLDLIPERDILIADTPEAFADACLRLAADETLRIRLAQSGRRRFENLYEARCVQEKMVCDLKKLIVTDSRSTLV</sequence>
<dbReference type="CDD" id="cd03801">
    <property type="entry name" value="GT4_PimA-like"/>
    <property type="match status" value="1"/>
</dbReference>
<dbReference type="Pfam" id="PF13692">
    <property type="entry name" value="Glyco_trans_1_4"/>
    <property type="match status" value="1"/>
</dbReference>
<accession>A0A2U8H1E7</accession>